<sequence>MEKCVALQKNRIGKKLQRRVTVSKSKRVLFAEAGKDFVDFLFSILSMPVGTVIRLLTKQGMVRCLGNLYGCIENLGNTYMQSLAKKDTLSKPTISNYAANNVPLLITLANQRSKGSSSAEGGYVEGVVTYMVMNDLVVRPMSKISSITLLNKFKFQDVGVLEERKSLILKWTSLFYSCKLNFKNYAKQRANENEELDDDANLDAPTTLSDLMFSDTKGYGGGGAVSYHGLN</sequence>
<proteinExistence type="predicted"/>
<dbReference type="PANTHER" id="PTHR33103:SF110">
    <property type="entry name" value="DUF674 FAMILY PROTEIN"/>
    <property type="match status" value="1"/>
</dbReference>
<dbReference type="InterPro" id="IPR007750">
    <property type="entry name" value="DUF674"/>
</dbReference>
<protein>
    <submittedName>
        <fullName evidence="1">Uncharacterized protein</fullName>
    </submittedName>
</protein>
<keyword evidence="2" id="KW-1185">Reference proteome</keyword>
<dbReference type="Proteomes" id="UP000593568">
    <property type="component" value="Unassembled WGS sequence"/>
</dbReference>
<reference evidence="1 2" key="1">
    <citation type="journal article" date="2019" name="Genome Biol. Evol.">
        <title>Insights into the evolution of the New World diploid cottons (Gossypium, subgenus Houzingenia) based on genome sequencing.</title>
        <authorList>
            <person name="Grover C.E."/>
            <person name="Arick M.A. 2nd"/>
            <person name="Thrash A."/>
            <person name="Conover J.L."/>
            <person name="Sanders W.S."/>
            <person name="Peterson D.G."/>
            <person name="Frelichowski J.E."/>
            <person name="Scheffler J.A."/>
            <person name="Scheffler B.E."/>
            <person name="Wendel J.F."/>
        </authorList>
    </citation>
    <scope>NUCLEOTIDE SEQUENCE [LARGE SCALE GENOMIC DNA]</scope>
    <source>
        <strain evidence="1">8</strain>
        <tissue evidence="1">Leaf</tissue>
    </source>
</reference>
<dbReference type="EMBL" id="JABEZW010000011">
    <property type="protein sequence ID" value="MBA0780741.1"/>
    <property type="molecule type" value="Genomic_DNA"/>
</dbReference>
<gene>
    <name evidence="1" type="ORF">Gotri_004805</name>
</gene>
<evidence type="ECO:0000313" key="1">
    <source>
        <dbReference type="EMBL" id="MBA0780741.1"/>
    </source>
</evidence>
<dbReference type="AlphaFoldDB" id="A0A7J9F6C9"/>
<dbReference type="Pfam" id="PF05056">
    <property type="entry name" value="DUF674"/>
    <property type="match status" value="2"/>
</dbReference>
<evidence type="ECO:0000313" key="2">
    <source>
        <dbReference type="Proteomes" id="UP000593568"/>
    </source>
</evidence>
<name>A0A7J9F6C9_9ROSI</name>
<accession>A0A7J9F6C9</accession>
<dbReference type="PANTHER" id="PTHR33103">
    <property type="entry name" value="OS01G0153900 PROTEIN"/>
    <property type="match status" value="1"/>
</dbReference>
<comment type="caution">
    <text evidence="1">The sequence shown here is derived from an EMBL/GenBank/DDBJ whole genome shotgun (WGS) entry which is preliminary data.</text>
</comment>
<organism evidence="1 2">
    <name type="scientific">Gossypium trilobum</name>
    <dbReference type="NCBI Taxonomy" id="34281"/>
    <lineage>
        <taxon>Eukaryota</taxon>
        <taxon>Viridiplantae</taxon>
        <taxon>Streptophyta</taxon>
        <taxon>Embryophyta</taxon>
        <taxon>Tracheophyta</taxon>
        <taxon>Spermatophyta</taxon>
        <taxon>Magnoliopsida</taxon>
        <taxon>eudicotyledons</taxon>
        <taxon>Gunneridae</taxon>
        <taxon>Pentapetalae</taxon>
        <taxon>rosids</taxon>
        <taxon>malvids</taxon>
        <taxon>Malvales</taxon>
        <taxon>Malvaceae</taxon>
        <taxon>Malvoideae</taxon>
        <taxon>Gossypium</taxon>
    </lineage>
</organism>